<keyword evidence="1" id="KW-0560">Oxidoreductase</keyword>
<dbReference type="OrthoDB" id="655030at2759"/>
<keyword evidence="5" id="KW-1185">Reference proteome</keyword>
<dbReference type="Proteomes" id="UP000639772">
    <property type="component" value="Chromosome 11"/>
</dbReference>
<dbReference type="AlphaFoldDB" id="A0A835PX89"/>
<dbReference type="PANTHER" id="PTHR45934">
    <property type="entry name" value="FAD/NAD(P)-BINDING OXIDOREDUCTASE FAMILY PROTEIN"/>
    <property type="match status" value="1"/>
</dbReference>
<comment type="caution">
    <text evidence="4">The sequence shown here is derived from an EMBL/GenBank/DDBJ whole genome shotgun (WGS) entry which is preliminary data.</text>
</comment>
<gene>
    <name evidence="4" type="ORF">HPP92_020632</name>
    <name evidence="3" type="ORF">HPP92_021064</name>
</gene>
<sequence length="109" mass="11836">METAGLRLLEGANITIEEDGYLKHLHLSNGSTLRTKVLLGCVGVNSKVAKWLVLCKPSFSGRTVVRGFADLPHGHDLNPEVLELAAEEYGGWMLGRQQCALVLQLDAHG</sequence>
<dbReference type="InterPro" id="IPR044560">
    <property type="entry name" value="MOase"/>
</dbReference>
<dbReference type="Proteomes" id="UP000636800">
    <property type="component" value="Chromosome 11"/>
</dbReference>
<evidence type="ECO:0000313" key="3">
    <source>
        <dbReference type="EMBL" id="KAG0460767.1"/>
    </source>
</evidence>
<name>A0A835PX89_VANPL</name>
<evidence type="ECO:0000313" key="5">
    <source>
        <dbReference type="Proteomes" id="UP000636800"/>
    </source>
</evidence>
<dbReference type="EMBL" id="JADCNM010000011">
    <property type="protein sequence ID" value="KAG0462156.1"/>
    <property type="molecule type" value="Genomic_DNA"/>
</dbReference>
<reference evidence="5 6" key="1">
    <citation type="journal article" date="2020" name="Nat. Food">
        <title>A phased Vanilla planifolia genome enables genetic improvement of flavour and production.</title>
        <authorList>
            <person name="Hasing T."/>
            <person name="Tang H."/>
            <person name="Brym M."/>
            <person name="Khazi F."/>
            <person name="Huang T."/>
            <person name="Chambers A.H."/>
        </authorList>
    </citation>
    <scope>NUCLEOTIDE SEQUENCE [LARGE SCALE GENOMIC DNA]</scope>
    <source>
        <tissue evidence="4">Leaf</tissue>
    </source>
</reference>
<keyword evidence="2" id="KW-0503">Monooxygenase</keyword>
<evidence type="ECO:0000256" key="1">
    <source>
        <dbReference type="ARBA" id="ARBA00023002"/>
    </source>
</evidence>
<organism evidence="4 6">
    <name type="scientific">Vanilla planifolia</name>
    <name type="common">Vanilla</name>
    <dbReference type="NCBI Taxonomy" id="51239"/>
    <lineage>
        <taxon>Eukaryota</taxon>
        <taxon>Viridiplantae</taxon>
        <taxon>Streptophyta</taxon>
        <taxon>Embryophyta</taxon>
        <taxon>Tracheophyta</taxon>
        <taxon>Spermatophyta</taxon>
        <taxon>Magnoliopsida</taxon>
        <taxon>Liliopsida</taxon>
        <taxon>Asparagales</taxon>
        <taxon>Orchidaceae</taxon>
        <taxon>Vanilloideae</taxon>
        <taxon>Vanilleae</taxon>
        <taxon>Vanilla</taxon>
    </lineage>
</organism>
<dbReference type="Gene3D" id="3.50.50.60">
    <property type="entry name" value="FAD/NAD(P)-binding domain"/>
    <property type="match status" value="1"/>
</dbReference>
<evidence type="ECO:0000313" key="6">
    <source>
        <dbReference type="Proteomes" id="UP000639772"/>
    </source>
</evidence>
<evidence type="ECO:0000313" key="4">
    <source>
        <dbReference type="EMBL" id="KAG0462156.1"/>
    </source>
</evidence>
<proteinExistence type="predicted"/>
<dbReference type="InterPro" id="IPR036188">
    <property type="entry name" value="FAD/NAD-bd_sf"/>
</dbReference>
<dbReference type="PANTHER" id="PTHR45934:SF28">
    <property type="entry name" value="OS03G0153100 PROTEIN"/>
    <property type="match status" value="1"/>
</dbReference>
<protein>
    <submittedName>
        <fullName evidence="4">Uncharacterized protein</fullName>
    </submittedName>
</protein>
<dbReference type="EMBL" id="JADCNL010000011">
    <property type="protein sequence ID" value="KAG0460767.1"/>
    <property type="molecule type" value="Genomic_DNA"/>
</dbReference>
<dbReference type="GO" id="GO:0004497">
    <property type="term" value="F:monooxygenase activity"/>
    <property type="evidence" value="ECO:0007669"/>
    <property type="project" value="UniProtKB-KW"/>
</dbReference>
<evidence type="ECO:0000256" key="2">
    <source>
        <dbReference type="ARBA" id="ARBA00023033"/>
    </source>
</evidence>
<accession>A0A835PX89</accession>